<dbReference type="GO" id="GO:0009055">
    <property type="term" value="F:electron transfer activity"/>
    <property type="evidence" value="ECO:0007669"/>
    <property type="project" value="UniProtKB-UniRule"/>
</dbReference>
<evidence type="ECO:0000256" key="8">
    <source>
        <dbReference type="HAMAP-Rule" id="MF_00396"/>
    </source>
</evidence>
<dbReference type="GeneID" id="66704829"/>
<dbReference type="AlphaFoldDB" id="A0A510PQG7"/>
<evidence type="ECO:0000256" key="6">
    <source>
        <dbReference type="ARBA" id="ARBA00022989"/>
    </source>
</evidence>
<name>A0A510PQG7_MICAE</name>
<comment type="caution">
    <text evidence="10">The sequence shown here is derived from an EMBL/GenBank/DDBJ whole genome shotgun (WGS) entry which is preliminary data.</text>
</comment>
<comment type="function">
    <text evidence="8">Component of the cytochrome b6-f complex, which mediates electron transfer between photosystem II (PSII) and photosystem I (PSI), cyclic electron flow around PSI, and state transitions.</text>
</comment>
<evidence type="ECO:0000256" key="5">
    <source>
        <dbReference type="ARBA" id="ARBA00022982"/>
    </source>
</evidence>
<dbReference type="HAMAP" id="MF_00396">
    <property type="entry name" value="Cytb6_f_PetM"/>
    <property type="match status" value="1"/>
</dbReference>
<dbReference type="RefSeq" id="WP_012265655.1">
    <property type="nucleotide sequence ID" value="NZ_BHVU01000530.1"/>
</dbReference>
<keyword evidence="7 8" id="KW-0472">Membrane</keyword>
<organism evidence="10 11">
    <name type="scientific">Microcystis aeruginosa 11-30S32</name>
    <dbReference type="NCBI Taxonomy" id="2358142"/>
    <lineage>
        <taxon>Bacteria</taxon>
        <taxon>Bacillati</taxon>
        <taxon>Cyanobacteriota</taxon>
        <taxon>Cyanophyceae</taxon>
        <taxon>Oscillatoriophycideae</taxon>
        <taxon>Chroococcales</taxon>
        <taxon>Microcystaceae</taxon>
        <taxon>Microcystis</taxon>
    </lineage>
</organism>
<evidence type="ECO:0000313" key="10">
    <source>
        <dbReference type="EMBL" id="GCA95941.1"/>
    </source>
</evidence>
<evidence type="ECO:0000313" key="11">
    <source>
        <dbReference type="Proteomes" id="UP000321223"/>
    </source>
</evidence>
<feature type="transmembrane region" description="Helical" evidence="9">
    <location>
        <begin position="6"/>
        <end position="29"/>
    </location>
</feature>
<dbReference type="Proteomes" id="UP000321223">
    <property type="component" value="Unassembled WGS sequence"/>
</dbReference>
<dbReference type="GO" id="GO:0009512">
    <property type="term" value="C:cytochrome b6f complex"/>
    <property type="evidence" value="ECO:0007669"/>
    <property type="project" value="InterPro"/>
</dbReference>
<dbReference type="GO" id="GO:0031676">
    <property type="term" value="C:plasma membrane-derived thylakoid membrane"/>
    <property type="evidence" value="ECO:0007669"/>
    <property type="project" value="UniProtKB-SubCell"/>
</dbReference>
<comment type="similarity">
    <text evidence="8">Belongs to the PetM family.</text>
</comment>
<comment type="subunit">
    <text evidence="8">The 4 large subunits of the cytochrome b6-f complex are cytochrome b6, subunit IV (17 kDa polypeptide, PetD), cytochrome f and the Rieske protein, while the 4 small subunits are PetG, PetL, PetM and PetN. The complex functions as a dimer.</text>
</comment>
<gene>
    <name evidence="8" type="primary">petM</name>
    <name evidence="10" type="ORF">MAE30S32_45930</name>
</gene>
<reference evidence="10 11" key="1">
    <citation type="journal article" date="2019" name="Appl. Environ. Microbiol.">
        <title>Co-occurrence of broad and narrow host-range viruses infecting the toxic bloom-forming cyanobacterium Microcystis aeruginosa.</title>
        <authorList>
            <person name="Morimoto D."/>
            <person name="Tominaga K."/>
            <person name="Nishimura Y."/>
            <person name="Yoshida N."/>
            <person name="Kimura S."/>
            <person name="Sako Y."/>
            <person name="Yoshida T."/>
        </authorList>
    </citation>
    <scope>NUCLEOTIDE SEQUENCE [LARGE SCALE GENOMIC DNA]</scope>
    <source>
        <strain evidence="10 11">11-30S32</strain>
    </source>
</reference>
<dbReference type="GO" id="GO:0015979">
    <property type="term" value="P:photosynthesis"/>
    <property type="evidence" value="ECO:0007669"/>
    <property type="project" value="UniProtKB-KW"/>
</dbReference>
<keyword evidence="2 8" id="KW-0813">Transport</keyword>
<keyword evidence="5 8" id="KW-0249">Electron transport</keyword>
<dbReference type="EMBL" id="BHVU01000530">
    <property type="protein sequence ID" value="GCA95941.1"/>
    <property type="molecule type" value="Genomic_DNA"/>
</dbReference>
<keyword evidence="8" id="KW-0793">Thylakoid</keyword>
<evidence type="ECO:0000256" key="1">
    <source>
        <dbReference type="ARBA" id="ARBA00004167"/>
    </source>
</evidence>
<evidence type="ECO:0000256" key="2">
    <source>
        <dbReference type="ARBA" id="ARBA00022448"/>
    </source>
</evidence>
<dbReference type="Pfam" id="PF08041">
    <property type="entry name" value="PetM"/>
    <property type="match status" value="1"/>
</dbReference>
<evidence type="ECO:0000256" key="3">
    <source>
        <dbReference type="ARBA" id="ARBA00022531"/>
    </source>
</evidence>
<keyword evidence="6 8" id="KW-1133">Transmembrane helix</keyword>
<proteinExistence type="inferred from homology"/>
<keyword evidence="4 8" id="KW-0812">Transmembrane</keyword>
<evidence type="ECO:0000256" key="4">
    <source>
        <dbReference type="ARBA" id="ARBA00022692"/>
    </source>
</evidence>
<sequence length="37" mass="3876">MTAESMLFNGAIVAIVLVLVGLAWGFLLLKIQGGEAE</sequence>
<dbReference type="SMR" id="A0A510PQG7"/>
<evidence type="ECO:0000256" key="9">
    <source>
        <dbReference type="SAM" id="Phobius"/>
    </source>
</evidence>
<dbReference type="InterPro" id="IPR012595">
    <property type="entry name" value="PetM_cyt_b6/f_cplx_su7"/>
</dbReference>
<evidence type="ECO:0000256" key="7">
    <source>
        <dbReference type="ARBA" id="ARBA00023136"/>
    </source>
</evidence>
<protein>
    <recommendedName>
        <fullName evidence="8">Cytochrome b6-f complex subunit 7</fullName>
    </recommendedName>
    <alternativeName>
        <fullName evidence="8">Cytochrome b6-f complex subunit PetM</fullName>
    </alternativeName>
    <alternativeName>
        <fullName evidence="8">Cytochrome b6-f complex subunit VII</fullName>
    </alternativeName>
</protein>
<accession>A0A510PQG7</accession>
<keyword evidence="3 8" id="KW-0602">Photosynthesis</keyword>
<comment type="subcellular location">
    <subcellularLocation>
        <location evidence="8">Cellular thylakoid membrane</location>
        <topology evidence="8">Single-pass membrane protein</topology>
    </subcellularLocation>
    <subcellularLocation>
        <location evidence="1">Membrane</location>
        <topology evidence="1">Single-pass membrane protein</topology>
    </subcellularLocation>
</comment>